<keyword evidence="8" id="KW-1133">Transmembrane helix</keyword>
<dbReference type="FunFam" id="3.30.1150.10:FF:000002">
    <property type="entry name" value="Energy transducer TonB"/>
    <property type="match status" value="1"/>
</dbReference>
<keyword evidence="4" id="KW-1003">Cell membrane</keyword>
<keyword evidence="3" id="KW-0813">Transport</keyword>
<evidence type="ECO:0000256" key="2">
    <source>
        <dbReference type="ARBA" id="ARBA00006555"/>
    </source>
</evidence>
<sequence length="226" mass="25454">MEVKKNKKFDLERKRNMFLQIGFVIALGVSLVAFEWKTTTNTIKQFVINDGPVDELELPPIVREKEPEQAKPVPPKVSVEEIVIVEDDTPIEEEIDFTSESTEDLTLALDDFAMEDDAGDEAIPFVILEDKPEFPGGERALLRYLAKSVNYPVIAQENGIQGKVYLSFVIGKTGKVRDVKILRGADPSLDKEAIRVVSSMPDWKPGKQRNKFVSVSYQVPINFTLQ</sequence>
<dbReference type="InterPro" id="IPR051045">
    <property type="entry name" value="TonB-dependent_transducer"/>
</dbReference>
<evidence type="ECO:0000256" key="6">
    <source>
        <dbReference type="ARBA" id="ARBA00022692"/>
    </source>
</evidence>
<dbReference type="GO" id="GO:0031992">
    <property type="term" value="F:energy transducer activity"/>
    <property type="evidence" value="ECO:0007669"/>
    <property type="project" value="TreeGrafter"/>
</dbReference>
<gene>
    <name evidence="11" type="ORF">OM075_12790</name>
</gene>
<dbReference type="PROSITE" id="PS52015">
    <property type="entry name" value="TONB_CTD"/>
    <property type="match status" value="1"/>
</dbReference>
<comment type="subcellular location">
    <subcellularLocation>
        <location evidence="1">Cell inner membrane</location>
        <topology evidence="1">Single-pass membrane protein</topology>
        <orientation evidence="1">Periplasmic side</orientation>
    </subcellularLocation>
</comment>
<dbReference type="InterPro" id="IPR037682">
    <property type="entry name" value="TonB_C"/>
</dbReference>
<keyword evidence="6" id="KW-0812">Transmembrane</keyword>
<comment type="caution">
    <text evidence="11">The sequence shown here is derived from an EMBL/GenBank/DDBJ whole genome shotgun (WGS) entry which is preliminary data.</text>
</comment>
<dbReference type="PANTHER" id="PTHR33446:SF2">
    <property type="entry name" value="PROTEIN TONB"/>
    <property type="match status" value="1"/>
</dbReference>
<evidence type="ECO:0000259" key="10">
    <source>
        <dbReference type="PROSITE" id="PS52015"/>
    </source>
</evidence>
<dbReference type="GO" id="GO:0015031">
    <property type="term" value="P:protein transport"/>
    <property type="evidence" value="ECO:0007669"/>
    <property type="project" value="UniProtKB-KW"/>
</dbReference>
<dbReference type="EMBL" id="JAPDPJ010000028">
    <property type="protein sequence ID" value="MCW3787350.1"/>
    <property type="molecule type" value="Genomic_DNA"/>
</dbReference>
<dbReference type="Gene3D" id="3.30.1150.10">
    <property type="match status" value="1"/>
</dbReference>
<dbReference type="GO" id="GO:0055085">
    <property type="term" value="P:transmembrane transport"/>
    <property type="evidence" value="ECO:0007669"/>
    <property type="project" value="InterPro"/>
</dbReference>
<evidence type="ECO:0000256" key="9">
    <source>
        <dbReference type="ARBA" id="ARBA00023136"/>
    </source>
</evidence>
<organism evidence="11 12">
    <name type="scientific">Plebeiibacterium sediminum</name>
    <dbReference type="NCBI Taxonomy" id="2992112"/>
    <lineage>
        <taxon>Bacteria</taxon>
        <taxon>Pseudomonadati</taxon>
        <taxon>Bacteroidota</taxon>
        <taxon>Bacteroidia</taxon>
        <taxon>Marinilabiliales</taxon>
        <taxon>Marinilabiliaceae</taxon>
        <taxon>Plebeiibacterium</taxon>
    </lineage>
</organism>
<dbReference type="PANTHER" id="PTHR33446">
    <property type="entry name" value="PROTEIN TONB-RELATED"/>
    <property type="match status" value="1"/>
</dbReference>
<protein>
    <submittedName>
        <fullName evidence="11">TonB family protein</fullName>
    </submittedName>
</protein>
<evidence type="ECO:0000313" key="11">
    <source>
        <dbReference type="EMBL" id="MCW3787350.1"/>
    </source>
</evidence>
<keyword evidence="9" id="KW-0472">Membrane</keyword>
<dbReference type="NCBIfam" id="TIGR01352">
    <property type="entry name" value="tonB_Cterm"/>
    <property type="match status" value="1"/>
</dbReference>
<keyword evidence="12" id="KW-1185">Reference proteome</keyword>
<comment type="similarity">
    <text evidence="2">Belongs to the TonB family.</text>
</comment>
<keyword evidence="7" id="KW-0653">Protein transport</keyword>
<evidence type="ECO:0000256" key="7">
    <source>
        <dbReference type="ARBA" id="ARBA00022927"/>
    </source>
</evidence>
<evidence type="ECO:0000256" key="8">
    <source>
        <dbReference type="ARBA" id="ARBA00022989"/>
    </source>
</evidence>
<accession>A0AAE3SFC4</accession>
<proteinExistence type="inferred from homology"/>
<dbReference type="GO" id="GO:0098797">
    <property type="term" value="C:plasma membrane protein complex"/>
    <property type="evidence" value="ECO:0007669"/>
    <property type="project" value="TreeGrafter"/>
</dbReference>
<evidence type="ECO:0000256" key="3">
    <source>
        <dbReference type="ARBA" id="ARBA00022448"/>
    </source>
</evidence>
<dbReference type="SUPFAM" id="SSF74653">
    <property type="entry name" value="TolA/TonB C-terminal domain"/>
    <property type="match status" value="1"/>
</dbReference>
<dbReference type="Pfam" id="PF03544">
    <property type="entry name" value="TonB_C"/>
    <property type="match status" value="1"/>
</dbReference>
<evidence type="ECO:0000313" key="12">
    <source>
        <dbReference type="Proteomes" id="UP001209229"/>
    </source>
</evidence>
<evidence type="ECO:0000256" key="4">
    <source>
        <dbReference type="ARBA" id="ARBA00022475"/>
    </source>
</evidence>
<dbReference type="Proteomes" id="UP001209229">
    <property type="component" value="Unassembled WGS sequence"/>
</dbReference>
<dbReference type="AlphaFoldDB" id="A0AAE3SFC4"/>
<evidence type="ECO:0000256" key="1">
    <source>
        <dbReference type="ARBA" id="ARBA00004383"/>
    </source>
</evidence>
<dbReference type="InterPro" id="IPR006260">
    <property type="entry name" value="TonB/TolA_C"/>
</dbReference>
<name>A0AAE3SFC4_9BACT</name>
<feature type="domain" description="TonB C-terminal" evidence="10">
    <location>
        <begin position="136"/>
        <end position="226"/>
    </location>
</feature>
<dbReference type="RefSeq" id="WP_301190915.1">
    <property type="nucleotide sequence ID" value="NZ_JAPDPJ010000028.1"/>
</dbReference>
<evidence type="ECO:0000256" key="5">
    <source>
        <dbReference type="ARBA" id="ARBA00022519"/>
    </source>
</evidence>
<keyword evidence="5" id="KW-0997">Cell inner membrane</keyword>
<reference evidence="11" key="1">
    <citation type="submission" date="2022-10" db="EMBL/GenBank/DDBJ databases">
        <authorList>
            <person name="Yu W.X."/>
        </authorList>
    </citation>
    <scope>NUCLEOTIDE SEQUENCE</scope>
    <source>
        <strain evidence="11">AAT</strain>
    </source>
</reference>